<comment type="caution">
    <text evidence="2">The sequence shown here is derived from an EMBL/GenBank/DDBJ whole genome shotgun (WGS) entry which is preliminary data.</text>
</comment>
<dbReference type="EMBL" id="PVWO01000068">
    <property type="protein sequence ID" value="PSB57640.1"/>
    <property type="molecule type" value="Genomic_DNA"/>
</dbReference>
<keyword evidence="3" id="KW-1185">Reference proteome</keyword>
<evidence type="ECO:0000313" key="2">
    <source>
        <dbReference type="EMBL" id="PSB57640.1"/>
    </source>
</evidence>
<dbReference type="Proteomes" id="UP000238937">
    <property type="component" value="Unassembled WGS sequence"/>
</dbReference>
<dbReference type="GO" id="GO:0019284">
    <property type="term" value="P:L-methionine salvage from S-adenosylmethionine"/>
    <property type="evidence" value="ECO:0007669"/>
    <property type="project" value="TreeGrafter"/>
</dbReference>
<accession>A0A2T1GIR0</accession>
<dbReference type="SUPFAM" id="SSF53167">
    <property type="entry name" value="Purine and uridine phosphorylases"/>
    <property type="match status" value="1"/>
</dbReference>
<gene>
    <name evidence="2" type="ORF">C7B77_07620</name>
</gene>
<dbReference type="RefSeq" id="WP_106302347.1">
    <property type="nucleotide sequence ID" value="NZ_PVWO01000068.1"/>
</dbReference>
<dbReference type="PANTHER" id="PTHR46832:SF1">
    <property type="entry name" value="5'-METHYLTHIOADENOSINE_S-ADENOSYLHOMOCYSTEINE NUCLEOSIDASE"/>
    <property type="match status" value="1"/>
</dbReference>
<dbReference type="Gene3D" id="3.40.50.1580">
    <property type="entry name" value="Nucleoside phosphorylase domain"/>
    <property type="match status" value="1"/>
</dbReference>
<sequence>MGSGGVNASLQTVGKGIEALSPTAVIMVGIAFGVNESKQSIGDILVTEQLRLYDLQRVGTQDAQEQISLRGDKPHASSWLINHFRSADVRWEGATVRFGTVLTGEKLIDNIDYRDRLRRIESEAIGGEMEGVGLYVACNDKKVDWILVKGICDWADGNKAQDKESRQKTAAQNAAEFVVHALKFGSIDWQQRRGKGLKRPDNSGVMTDREILTPALAMARRSLGILEEQAAGYGKLQIPAHLQIDLEQKRQEVSALEARLRNGESNG</sequence>
<name>A0A2T1GIR0_9CYAN</name>
<dbReference type="OrthoDB" id="161433at2"/>
<dbReference type="GO" id="GO:0008930">
    <property type="term" value="F:methylthioadenosine nucleosidase activity"/>
    <property type="evidence" value="ECO:0007669"/>
    <property type="project" value="TreeGrafter"/>
</dbReference>
<dbReference type="InterPro" id="IPR035994">
    <property type="entry name" value="Nucleoside_phosphorylase_sf"/>
</dbReference>
<dbReference type="AlphaFoldDB" id="A0A2T1GIR0"/>
<evidence type="ECO:0000313" key="3">
    <source>
        <dbReference type="Proteomes" id="UP000238937"/>
    </source>
</evidence>
<dbReference type="GO" id="GO:0009116">
    <property type="term" value="P:nucleoside metabolic process"/>
    <property type="evidence" value="ECO:0007669"/>
    <property type="project" value="InterPro"/>
</dbReference>
<evidence type="ECO:0000259" key="1">
    <source>
        <dbReference type="Pfam" id="PF01048"/>
    </source>
</evidence>
<feature type="domain" description="Nucleoside phosphorylase" evidence="1">
    <location>
        <begin position="3"/>
        <end position="182"/>
    </location>
</feature>
<dbReference type="GO" id="GO:0005829">
    <property type="term" value="C:cytosol"/>
    <property type="evidence" value="ECO:0007669"/>
    <property type="project" value="TreeGrafter"/>
</dbReference>
<dbReference type="PANTHER" id="PTHR46832">
    <property type="entry name" value="5'-METHYLTHIOADENOSINE/S-ADENOSYLHOMOCYSTEINE NUCLEOSIDASE"/>
    <property type="match status" value="1"/>
</dbReference>
<dbReference type="InterPro" id="IPR000845">
    <property type="entry name" value="Nucleoside_phosphorylase_d"/>
</dbReference>
<organism evidence="2 3">
    <name type="scientific">Chamaesiphon polymorphus CCALA 037</name>
    <dbReference type="NCBI Taxonomy" id="2107692"/>
    <lineage>
        <taxon>Bacteria</taxon>
        <taxon>Bacillati</taxon>
        <taxon>Cyanobacteriota</taxon>
        <taxon>Cyanophyceae</taxon>
        <taxon>Gomontiellales</taxon>
        <taxon>Chamaesiphonaceae</taxon>
        <taxon>Chamaesiphon</taxon>
    </lineage>
</organism>
<proteinExistence type="predicted"/>
<protein>
    <recommendedName>
        <fullName evidence="1">Nucleoside phosphorylase domain-containing protein</fullName>
    </recommendedName>
</protein>
<dbReference type="Pfam" id="PF01048">
    <property type="entry name" value="PNP_UDP_1"/>
    <property type="match status" value="1"/>
</dbReference>
<dbReference type="GO" id="GO:0008782">
    <property type="term" value="F:adenosylhomocysteine nucleosidase activity"/>
    <property type="evidence" value="ECO:0007669"/>
    <property type="project" value="TreeGrafter"/>
</dbReference>
<reference evidence="2 3" key="1">
    <citation type="submission" date="2018-03" db="EMBL/GenBank/DDBJ databases">
        <title>The ancient ancestry and fast evolution of plastids.</title>
        <authorList>
            <person name="Moore K.R."/>
            <person name="Magnabosco C."/>
            <person name="Momper L."/>
            <person name="Gold D.A."/>
            <person name="Bosak T."/>
            <person name="Fournier G.P."/>
        </authorList>
    </citation>
    <scope>NUCLEOTIDE SEQUENCE [LARGE SCALE GENOMIC DNA]</scope>
    <source>
        <strain evidence="2 3">CCALA 037</strain>
    </source>
</reference>